<organism evidence="2 3">
    <name type="scientific">Synoicihabitans lomoniglobus</name>
    <dbReference type="NCBI Taxonomy" id="2909285"/>
    <lineage>
        <taxon>Bacteria</taxon>
        <taxon>Pseudomonadati</taxon>
        <taxon>Verrucomicrobiota</taxon>
        <taxon>Opitutia</taxon>
        <taxon>Opitutales</taxon>
        <taxon>Opitutaceae</taxon>
        <taxon>Synoicihabitans</taxon>
    </lineage>
</organism>
<evidence type="ECO:0000259" key="1">
    <source>
        <dbReference type="Pfam" id="PF02541"/>
    </source>
</evidence>
<dbReference type="InterPro" id="IPR003695">
    <property type="entry name" value="Ppx_GppA_N"/>
</dbReference>
<dbReference type="KEGG" id="slom:PXH66_09265"/>
<dbReference type="InterPro" id="IPR050273">
    <property type="entry name" value="GppA/Ppx_hydrolase"/>
</dbReference>
<dbReference type="SUPFAM" id="SSF53067">
    <property type="entry name" value="Actin-like ATPase domain"/>
    <property type="match status" value="2"/>
</dbReference>
<dbReference type="InterPro" id="IPR043129">
    <property type="entry name" value="ATPase_NBD"/>
</dbReference>
<evidence type="ECO:0000313" key="2">
    <source>
        <dbReference type="EMBL" id="WED67038.1"/>
    </source>
</evidence>
<dbReference type="PANTHER" id="PTHR30005">
    <property type="entry name" value="EXOPOLYPHOSPHATASE"/>
    <property type="match status" value="1"/>
</dbReference>
<dbReference type="AlphaFoldDB" id="A0AAF0CS57"/>
<sequence>MRLARPAIGVIDLGSNSIKALVACRRDDGRLEAIEQRTIDARISAGISHAHPVLSDAGMRAGVEAVVELADMVKAHHPLDIAVVATSAVRDAANGATFAARVTAATGLPLRILSGDEEAQSIGRGLLCDPALADWQSFHVFDLGGGSLECLSFENRRLTRAGSLPLGCVRLSERLIADPAQPLTADEESAVRAFVRDALTAAGIAFPAPLAPAVFCGGTVTTSRSIVAEARNISLAETNPRVTTELLAAILKKLGRMPLDERREVPGLPERRADVMPTALATVLALADYAGFTAFQHSFYNLRWGIADGLLPT</sequence>
<dbReference type="GO" id="GO:0016462">
    <property type="term" value="F:pyrophosphatase activity"/>
    <property type="evidence" value="ECO:0007669"/>
    <property type="project" value="TreeGrafter"/>
</dbReference>
<dbReference type="CDD" id="cd24006">
    <property type="entry name" value="ASKHA_NBD_PPX_GppA"/>
    <property type="match status" value="1"/>
</dbReference>
<protein>
    <submittedName>
        <fullName evidence="2">Phosphatase</fullName>
    </submittedName>
</protein>
<keyword evidence="3" id="KW-1185">Reference proteome</keyword>
<accession>A0AAF0CS57</accession>
<gene>
    <name evidence="2" type="ORF">PXH66_09265</name>
</gene>
<evidence type="ECO:0000313" key="3">
    <source>
        <dbReference type="Proteomes" id="UP001218638"/>
    </source>
</evidence>
<feature type="domain" description="Ppx/GppA phosphatase N-terminal" evidence="1">
    <location>
        <begin position="25"/>
        <end position="312"/>
    </location>
</feature>
<dbReference type="Proteomes" id="UP001218638">
    <property type="component" value="Chromosome"/>
</dbReference>
<dbReference type="EMBL" id="CP119075">
    <property type="protein sequence ID" value="WED67038.1"/>
    <property type="molecule type" value="Genomic_DNA"/>
</dbReference>
<dbReference type="PANTHER" id="PTHR30005:SF0">
    <property type="entry name" value="RETROGRADE REGULATION PROTEIN 2"/>
    <property type="match status" value="1"/>
</dbReference>
<dbReference type="Gene3D" id="3.30.420.40">
    <property type="match status" value="1"/>
</dbReference>
<dbReference type="RefSeq" id="WP_330928189.1">
    <property type="nucleotide sequence ID" value="NZ_CP119075.1"/>
</dbReference>
<proteinExistence type="predicted"/>
<reference evidence="2" key="1">
    <citation type="submission" date="2023-03" db="EMBL/GenBank/DDBJ databases">
        <title>Lomoglobus Profundus gen. nov., sp. nov., a novel member of the phylum Verrucomicrobia, isolated from deep-marine sediment of South China Sea.</title>
        <authorList>
            <person name="Ahmad T."/>
            <person name="Ishaq S.E."/>
            <person name="Wang F."/>
        </authorList>
    </citation>
    <scope>NUCLEOTIDE SEQUENCE</scope>
    <source>
        <strain evidence="2">LMO-M01</strain>
    </source>
</reference>
<name>A0AAF0CS57_9BACT</name>
<dbReference type="Pfam" id="PF02541">
    <property type="entry name" value="Ppx-GppA"/>
    <property type="match status" value="1"/>
</dbReference>
<dbReference type="Gene3D" id="3.30.420.150">
    <property type="entry name" value="Exopolyphosphatase. Domain 2"/>
    <property type="match status" value="1"/>
</dbReference>